<evidence type="ECO:0000313" key="3">
    <source>
        <dbReference type="Proteomes" id="UP000070700"/>
    </source>
</evidence>
<dbReference type="OrthoDB" id="3550832at2759"/>
<name>A0A132B8V9_MOLSC</name>
<sequence>MCITTITYLCHHRSEENIPCQAYQQRVREAQKSHRNPSFWKSLLCGAPSSSTRSVRCTQKPGKRSVYSKCPKCVDREQQERARVDRETEIRAMFARDAHNEREKQRLQERRRSDRKAAFRCSKCTAERRWPDQMSRAANEGLCCARGIDEFAELEKANGYRAQAPSKKTVADKPRKAPVPTREQRFPELSYMTSMEKVREDAKVAANTYGWDRRRQGSADLEPKLVSSYVNASGANPNILASAPPPAQKQPHFEELGIDYTVWRKMQDVKLGAHGRIPPAPDKPLPVRPLATKYPGQIPRKPLASRSDSSRLMVNTNVSLPSSRGSRGPRAPPSPVSPVSPRSKPKPKLQRSSASIMNGELYDMLDDSLAEWKQEPMPEPRYRY</sequence>
<keyword evidence="3" id="KW-1185">Reference proteome</keyword>
<accession>A0A132B8V9</accession>
<dbReference type="InParanoid" id="A0A132B8V9"/>
<dbReference type="Proteomes" id="UP000070700">
    <property type="component" value="Unassembled WGS sequence"/>
</dbReference>
<dbReference type="AlphaFoldDB" id="A0A132B8V9"/>
<proteinExistence type="predicted"/>
<evidence type="ECO:0000313" key="2">
    <source>
        <dbReference type="EMBL" id="KUJ08429.1"/>
    </source>
</evidence>
<dbReference type="KEGG" id="psco:LY89DRAFT_788816"/>
<dbReference type="GeneID" id="28832921"/>
<evidence type="ECO:0000256" key="1">
    <source>
        <dbReference type="SAM" id="MobiDB-lite"/>
    </source>
</evidence>
<gene>
    <name evidence="2" type="ORF">LY89DRAFT_788816</name>
</gene>
<dbReference type="RefSeq" id="XP_018062784.1">
    <property type="nucleotide sequence ID" value="XM_018223195.1"/>
</dbReference>
<reference evidence="2 3" key="1">
    <citation type="submission" date="2015-10" db="EMBL/GenBank/DDBJ databases">
        <title>Full genome of DAOMC 229536 Phialocephala scopiformis, a fungal endophyte of spruce producing the potent anti-insectan compound rugulosin.</title>
        <authorList>
            <consortium name="DOE Joint Genome Institute"/>
            <person name="Walker A.K."/>
            <person name="Frasz S.L."/>
            <person name="Seifert K.A."/>
            <person name="Miller J.D."/>
            <person name="Mondo S.J."/>
            <person name="Labutti K."/>
            <person name="Lipzen A."/>
            <person name="Dockter R."/>
            <person name="Kennedy M."/>
            <person name="Grigoriev I.V."/>
            <person name="Spatafora J.W."/>
        </authorList>
    </citation>
    <scope>NUCLEOTIDE SEQUENCE [LARGE SCALE GENOMIC DNA]</scope>
    <source>
        <strain evidence="2 3">CBS 120377</strain>
    </source>
</reference>
<dbReference type="EMBL" id="KQ947435">
    <property type="protein sequence ID" value="KUJ08429.1"/>
    <property type="molecule type" value="Genomic_DNA"/>
</dbReference>
<feature type="region of interest" description="Disordered" evidence="1">
    <location>
        <begin position="273"/>
        <end position="360"/>
    </location>
</feature>
<protein>
    <submittedName>
        <fullName evidence="2">Uncharacterized protein</fullName>
    </submittedName>
</protein>
<feature type="compositionally biased region" description="Polar residues" evidence="1">
    <location>
        <begin position="306"/>
        <end position="320"/>
    </location>
</feature>
<feature type="compositionally biased region" description="Pro residues" evidence="1">
    <location>
        <begin position="278"/>
        <end position="287"/>
    </location>
</feature>
<organism evidence="2 3">
    <name type="scientific">Mollisia scopiformis</name>
    <name type="common">Conifer needle endophyte fungus</name>
    <name type="synonym">Phialocephala scopiformis</name>
    <dbReference type="NCBI Taxonomy" id="149040"/>
    <lineage>
        <taxon>Eukaryota</taxon>
        <taxon>Fungi</taxon>
        <taxon>Dikarya</taxon>
        <taxon>Ascomycota</taxon>
        <taxon>Pezizomycotina</taxon>
        <taxon>Leotiomycetes</taxon>
        <taxon>Helotiales</taxon>
        <taxon>Mollisiaceae</taxon>
        <taxon>Mollisia</taxon>
    </lineage>
</organism>